<keyword evidence="6" id="KW-1185">Reference proteome</keyword>
<name>A0A371J992_9FIRM</name>
<evidence type="ECO:0000256" key="1">
    <source>
        <dbReference type="ARBA" id="ARBA00022691"/>
    </source>
</evidence>
<evidence type="ECO:0000256" key="4">
    <source>
        <dbReference type="ARBA" id="ARBA00023014"/>
    </source>
</evidence>
<dbReference type="SUPFAM" id="SSF102114">
    <property type="entry name" value="Radical SAM enzymes"/>
    <property type="match status" value="1"/>
</dbReference>
<reference evidence="5 6" key="1">
    <citation type="journal article" date="2017" name="Genome Announc.">
        <title>Draft Genome Sequence of Romboutsia weinsteinii sp. nov. Strain CCRI-19649(T) Isolated from Surface Water.</title>
        <authorList>
            <person name="Maheux A.F."/>
            <person name="Boudreau D.K."/>
            <person name="Berube E."/>
            <person name="Boissinot M."/>
            <person name="Cantin P."/>
            <person name="Raymond F."/>
            <person name="Corbeil J."/>
            <person name="Omar R.F."/>
            <person name="Bergeron M.G."/>
        </authorList>
    </citation>
    <scope>NUCLEOTIDE SEQUENCE [LARGE SCALE GENOMIC DNA]</scope>
    <source>
        <strain evidence="5 6">CCRI-19649</strain>
    </source>
</reference>
<dbReference type="GO" id="GO:0046872">
    <property type="term" value="F:metal ion binding"/>
    <property type="evidence" value="ECO:0007669"/>
    <property type="project" value="UniProtKB-KW"/>
</dbReference>
<dbReference type="AlphaFoldDB" id="A0A371J992"/>
<dbReference type="SFLD" id="SFLDG01113">
    <property type="entry name" value="Uncharacterised_Radical_SAM_Su"/>
    <property type="match status" value="1"/>
</dbReference>
<organism evidence="5 6">
    <name type="scientific">Romboutsia weinsteinii</name>
    <dbReference type="NCBI Taxonomy" id="2020949"/>
    <lineage>
        <taxon>Bacteria</taxon>
        <taxon>Bacillati</taxon>
        <taxon>Bacillota</taxon>
        <taxon>Clostridia</taxon>
        <taxon>Peptostreptococcales</taxon>
        <taxon>Peptostreptococcaceae</taxon>
        <taxon>Romboutsia</taxon>
    </lineage>
</organism>
<dbReference type="InterPro" id="IPR013785">
    <property type="entry name" value="Aldolase_TIM"/>
</dbReference>
<dbReference type="PANTHER" id="PTHR43288">
    <property type="entry name" value="BIOTIN SYNTHASE-RELATED PROTEIN, RADICAL SAM SUPERFAMILY"/>
    <property type="match status" value="1"/>
</dbReference>
<evidence type="ECO:0000256" key="3">
    <source>
        <dbReference type="ARBA" id="ARBA00023004"/>
    </source>
</evidence>
<evidence type="ECO:0000313" key="5">
    <source>
        <dbReference type="EMBL" id="RDY29246.1"/>
    </source>
</evidence>
<gene>
    <name evidence="5" type="ORF">CHL78_002760</name>
</gene>
<evidence type="ECO:0000313" key="6">
    <source>
        <dbReference type="Proteomes" id="UP000215694"/>
    </source>
</evidence>
<dbReference type="OrthoDB" id="5420460at2"/>
<dbReference type="Proteomes" id="UP000215694">
    <property type="component" value="Unassembled WGS sequence"/>
</dbReference>
<protein>
    <submittedName>
        <fullName evidence="5">Radical SAM protein</fullName>
    </submittedName>
</protein>
<dbReference type="RefSeq" id="WP_094368251.1">
    <property type="nucleotide sequence ID" value="NZ_NOJY02000003.1"/>
</dbReference>
<dbReference type="GO" id="GO:0051536">
    <property type="term" value="F:iron-sulfur cluster binding"/>
    <property type="evidence" value="ECO:0007669"/>
    <property type="project" value="UniProtKB-KW"/>
</dbReference>
<dbReference type="PANTHER" id="PTHR43288:SF2">
    <property type="entry name" value="RADICAL SAM CORE DOMAIN-CONTAINING PROTEIN"/>
    <property type="match status" value="1"/>
</dbReference>
<evidence type="ECO:0000256" key="2">
    <source>
        <dbReference type="ARBA" id="ARBA00022723"/>
    </source>
</evidence>
<dbReference type="Gene3D" id="3.20.20.70">
    <property type="entry name" value="Aldolase class I"/>
    <property type="match status" value="1"/>
</dbReference>
<sequence>MDLKQKMELAYDTKIDNFGNKIEFSYPNETVAISTTNSECFLKCAHCNGHYLKNMTPINDYENKIKSKNVSSFLISGGCNFDGDVPINKHIDTLKKLKEEGYKLNAHLGLMDEESINKVCKYLDIVSFDLVFDKDTIKEVYKIDKNAQDYITAYETIKQNTEVAPHICIGLKGGEIKGEYEVIEYLSNNPPKKITFIVLIPTKNTEYEKVSPPDLNKVADVLCSARISLPNTEINLGCMRPRGEYRSELDKIALMCGVNKIVLPSRSAKNKAIEMDMNITEGKECCVL</sequence>
<keyword evidence="3" id="KW-0408">Iron</keyword>
<keyword evidence="1" id="KW-0949">S-adenosyl-L-methionine</keyword>
<keyword evidence="2" id="KW-0479">Metal-binding</keyword>
<comment type="caution">
    <text evidence="5">The sequence shown here is derived from an EMBL/GenBank/DDBJ whole genome shotgun (WGS) entry which is preliminary data.</text>
</comment>
<dbReference type="SFLD" id="SFLDS00029">
    <property type="entry name" value="Radical_SAM"/>
    <property type="match status" value="1"/>
</dbReference>
<dbReference type="GO" id="GO:0003824">
    <property type="term" value="F:catalytic activity"/>
    <property type="evidence" value="ECO:0007669"/>
    <property type="project" value="InterPro"/>
</dbReference>
<dbReference type="EMBL" id="NOJY02000003">
    <property type="protein sequence ID" value="RDY29246.1"/>
    <property type="molecule type" value="Genomic_DNA"/>
</dbReference>
<keyword evidence="4" id="KW-0411">Iron-sulfur</keyword>
<accession>A0A371J992</accession>
<proteinExistence type="predicted"/>
<dbReference type="InterPro" id="IPR058240">
    <property type="entry name" value="rSAM_sf"/>
</dbReference>
<dbReference type="InterPro" id="IPR007197">
    <property type="entry name" value="rSAM"/>
</dbReference>